<evidence type="ECO:0000256" key="2">
    <source>
        <dbReference type="ARBA" id="ARBA00023242"/>
    </source>
</evidence>
<evidence type="ECO:0000256" key="1">
    <source>
        <dbReference type="ARBA" id="ARBA00004604"/>
    </source>
</evidence>
<proteinExistence type="predicted"/>
<dbReference type="WBParaSite" id="GPLIN_001212400">
    <property type="protein sequence ID" value="GPLIN_001212400"/>
    <property type="gene ID" value="GPLIN_001212400"/>
</dbReference>
<evidence type="ECO:0000256" key="3">
    <source>
        <dbReference type="SAM" id="Coils"/>
    </source>
</evidence>
<reference evidence="6" key="2">
    <citation type="submission" date="2016-06" db="UniProtKB">
        <authorList>
            <consortium name="WormBaseParasite"/>
        </authorList>
    </citation>
    <scope>IDENTIFICATION</scope>
</reference>
<dbReference type="InterPro" id="IPR012580">
    <property type="entry name" value="NUC153"/>
</dbReference>
<feature type="coiled-coil region" evidence="3">
    <location>
        <begin position="23"/>
        <end position="50"/>
    </location>
</feature>
<keyword evidence="3" id="KW-0175">Coiled coil</keyword>
<reference evidence="5" key="1">
    <citation type="submission" date="2014-05" db="EMBL/GenBank/DDBJ databases">
        <title>The genome and life-stage specific transcriptomes of Globodera pallida elucidate key aspects of plant parasitism by a cyst nematode.</title>
        <authorList>
            <person name="Cotton J.A."/>
            <person name="Lilley C.J."/>
            <person name="Jones L.M."/>
            <person name="Kikuchi T."/>
            <person name="Reid A.J."/>
            <person name="Thorpe P."/>
            <person name="Tsai I.J."/>
            <person name="Beasley H."/>
            <person name="Blok V."/>
            <person name="Cock P.J.A."/>
            <person name="Van den Akker S.E."/>
            <person name="Holroyd N."/>
            <person name="Hunt M."/>
            <person name="Mantelin S."/>
            <person name="Naghra H."/>
            <person name="Pain A."/>
            <person name="Palomares-Rius J.E."/>
            <person name="Zarowiecki M."/>
            <person name="Berriman M."/>
            <person name="Jones J.T."/>
            <person name="Urwin P.E."/>
        </authorList>
    </citation>
    <scope>NUCLEOTIDE SEQUENCE [LARGE SCALE GENOMIC DNA]</scope>
    <source>
        <strain evidence="5">Lindley</strain>
    </source>
</reference>
<dbReference type="Proteomes" id="UP000050741">
    <property type="component" value="Unassembled WGS sequence"/>
</dbReference>
<evidence type="ECO:0000313" key="5">
    <source>
        <dbReference type="Proteomes" id="UP000050741"/>
    </source>
</evidence>
<feature type="domain" description="NUC153" evidence="4">
    <location>
        <begin position="9"/>
        <end position="36"/>
    </location>
</feature>
<keyword evidence="5" id="KW-1185">Reference proteome</keyword>
<comment type="subcellular location">
    <subcellularLocation>
        <location evidence="1">Nucleus</location>
        <location evidence="1">Nucleolus</location>
    </subcellularLocation>
</comment>
<protein>
    <submittedName>
        <fullName evidence="6">NUC153 domain-containing protein</fullName>
    </submittedName>
</protein>
<dbReference type="GO" id="GO:0005730">
    <property type="term" value="C:nucleolus"/>
    <property type="evidence" value="ECO:0007669"/>
    <property type="project" value="UniProtKB-SubCell"/>
</dbReference>
<sequence>HALGGIMDDARFESLFVDPDMQIDEDSEKYKQLESSMNKLEAKKQRMGRDS</sequence>
<accession>A0A183CGW9</accession>
<evidence type="ECO:0000259" key="4">
    <source>
        <dbReference type="Pfam" id="PF08159"/>
    </source>
</evidence>
<keyword evidence="2" id="KW-0539">Nucleus</keyword>
<name>A0A183CGW9_GLOPA</name>
<organism evidence="5 6">
    <name type="scientific">Globodera pallida</name>
    <name type="common">Potato cyst nematode worm</name>
    <name type="synonym">Heterodera pallida</name>
    <dbReference type="NCBI Taxonomy" id="36090"/>
    <lineage>
        <taxon>Eukaryota</taxon>
        <taxon>Metazoa</taxon>
        <taxon>Ecdysozoa</taxon>
        <taxon>Nematoda</taxon>
        <taxon>Chromadorea</taxon>
        <taxon>Rhabditida</taxon>
        <taxon>Tylenchina</taxon>
        <taxon>Tylenchomorpha</taxon>
        <taxon>Tylenchoidea</taxon>
        <taxon>Heteroderidae</taxon>
        <taxon>Heteroderinae</taxon>
        <taxon>Globodera</taxon>
    </lineage>
</organism>
<dbReference type="Pfam" id="PF08159">
    <property type="entry name" value="NUC153"/>
    <property type="match status" value="1"/>
</dbReference>
<dbReference type="AlphaFoldDB" id="A0A183CGW9"/>
<evidence type="ECO:0000313" key="6">
    <source>
        <dbReference type="WBParaSite" id="GPLIN_001212400"/>
    </source>
</evidence>